<dbReference type="AlphaFoldDB" id="A0A177EJC5"/>
<protein>
    <submittedName>
        <fullName evidence="5">Uncharacterized protein</fullName>
    </submittedName>
</protein>
<dbReference type="PROSITE" id="PS50294">
    <property type="entry name" value="WD_REPEATS_REGION"/>
    <property type="match status" value="1"/>
</dbReference>
<evidence type="ECO:0000313" key="5">
    <source>
        <dbReference type="EMBL" id="OAG31232.1"/>
    </source>
</evidence>
<dbReference type="InterPro" id="IPR036322">
    <property type="entry name" value="WD40_repeat_dom_sf"/>
</dbReference>
<evidence type="ECO:0000256" key="1">
    <source>
        <dbReference type="ARBA" id="ARBA00022574"/>
    </source>
</evidence>
<dbReference type="InterPro" id="IPR015943">
    <property type="entry name" value="WD40/YVTN_repeat-like_dom_sf"/>
</dbReference>
<dbReference type="InterPro" id="IPR001680">
    <property type="entry name" value="WD40_rpt"/>
</dbReference>
<name>A0A177EJC5_9MICR</name>
<feature type="region of interest" description="Disordered" evidence="4">
    <location>
        <begin position="1"/>
        <end position="21"/>
    </location>
</feature>
<dbReference type="PROSITE" id="PS50082">
    <property type="entry name" value="WD_REPEATS_2"/>
    <property type="match status" value="2"/>
</dbReference>
<proteinExistence type="predicted"/>
<accession>A0A177EJC5</accession>
<gene>
    <name evidence="5" type="ORF">NEDG_01645</name>
</gene>
<feature type="repeat" description="WD" evidence="3">
    <location>
        <begin position="23"/>
        <end position="54"/>
    </location>
</feature>
<dbReference type="Gene3D" id="2.130.10.10">
    <property type="entry name" value="YVTN repeat-like/Quinoprotein amine dehydrogenase"/>
    <property type="match status" value="1"/>
</dbReference>
<feature type="repeat" description="WD" evidence="3">
    <location>
        <begin position="62"/>
        <end position="103"/>
    </location>
</feature>
<dbReference type="OrthoDB" id="7875889at2759"/>
<keyword evidence="2" id="KW-0677">Repeat</keyword>
<dbReference type="InterPro" id="IPR019775">
    <property type="entry name" value="WD40_repeat_CS"/>
</dbReference>
<dbReference type="RefSeq" id="XP_067544953.1">
    <property type="nucleotide sequence ID" value="XM_067689063.1"/>
</dbReference>
<evidence type="ECO:0000256" key="2">
    <source>
        <dbReference type="ARBA" id="ARBA00022737"/>
    </source>
</evidence>
<dbReference type="Pfam" id="PF00400">
    <property type="entry name" value="WD40"/>
    <property type="match status" value="2"/>
</dbReference>
<keyword evidence="1 3" id="KW-0853">WD repeat</keyword>
<reference evidence="5 6" key="1">
    <citation type="submission" date="2016-02" db="EMBL/GenBank/DDBJ databases">
        <title>Discovery of a natural microsporidian pathogen with a broad tissue tropism in Caenorhabditis elegans.</title>
        <authorList>
            <person name="Luallen R.J."/>
            <person name="Reinke A.W."/>
            <person name="Tong L."/>
            <person name="Botts M.R."/>
            <person name="Felix M.-A."/>
            <person name="Troemel E.R."/>
        </authorList>
    </citation>
    <scope>NUCLEOTIDE SEQUENCE [LARGE SCALE GENOMIC DNA]</scope>
    <source>
        <strain evidence="5 6">JUm2807</strain>
    </source>
</reference>
<dbReference type="STRING" id="1805483.A0A177EJC5"/>
<sequence>MPKSKPTRAPPSDTAPYTDPGVLHGHSGGVMSLVHIEDGTIATGGYDCSIKLWKHRKEALTLRGHLGCVTVLASNSSASMLVSGSDDHTVKVWDTEKEACVRTHTESVGSITSLGVAGSLVGLSTRDGFLSVIDLRQEEKVLRQKLPPEERVLLISVDRTSISFSQNREIKYLPLSQRTPLTFKTSHTKPIKKTVLLETDTPTYISLSGNIIEKTTPATTETIYTSKTSTQTTFAHLSTRLYISHTTGAIASLNLPPKHNHPPPPEYNHILTLPPLTVANALALSPEHSHSPPYLYAGTSTSGVAYCQVHR</sequence>
<keyword evidence="6" id="KW-1185">Reference proteome</keyword>
<dbReference type="PANTHER" id="PTHR19848:SF8">
    <property type="entry name" value="F-BOX AND WD REPEAT DOMAIN CONTAINING 7"/>
    <property type="match status" value="1"/>
</dbReference>
<evidence type="ECO:0000313" key="6">
    <source>
        <dbReference type="Proteomes" id="UP000185944"/>
    </source>
</evidence>
<dbReference type="GeneID" id="93647995"/>
<evidence type="ECO:0000256" key="4">
    <source>
        <dbReference type="SAM" id="MobiDB-lite"/>
    </source>
</evidence>
<dbReference type="EMBL" id="LTDL01000021">
    <property type="protein sequence ID" value="OAG31232.1"/>
    <property type="molecule type" value="Genomic_DNA"/>
</dbReference>
<dbReference type="SUPFAM" id="SSF50978">
    <property type="entry name" value="WD40 repeat-like"/>
    <property type="match status" value="1"/>
</dbReference>
<dbReference type="SMART" id="SM00320">
    <property type="entry name" value="WD40"/>
    <property type="match status" value="2"/>
</dbReference>
<dbReference type="PROSITE" id="PS00678">
    <property type="entry name" value="WD_REPEATS_1"/>
    <property type="match status" value="1"/>
</dbReference>
<evidence type="ECO:0000256" key="3">
    <source>
        <dbReference type="PROSITE-ProRule" id="PRU00221"/>
    </source>
</evidence>
<dbReference type="Proteomes" id="UP000185944">
    <property type="component" value="Unassembled WGS sequence"/>
</dbReference>
<dbReference type="VEuPathDB" id="MicrosporidiaDB:NEDG_01645"/>
<dbReference type="PANTHER" id="PTHR19848">
    <property type="entry name" value="WD40 REPEAT PROTEIN"/>
    <property type="match status" value="1"/>
</dbReference>
<comment type="caution">
    <text evidence="5">The sequence shown here is derived from an EMBL/GenBank/DDBJ whole genome shotgun (WGS) entry which is preliminary data.</text>
</comment>
<organism evidence="5 6">
    <name type="scientific">Nematocida displodere</name>
    <dbReference type="NCBI Taxonomy" id="1805483"/>
    <lineage>
        <taxon>Eukaryota</taxon>
        <taxon>Fungi</taxon>
        <taxon>Fungi incertae sedis</taxon>
        <taxon>Microsporidia</taxon>
        <taxon>Nematocida</taxon>
    </lineage>
</organism>